<dbReference type="InterPro" id="IPR001314">
    <property type="entry name" value="Peptidase_S1A"/>
</dbReference>
<protein>
    <submittedName>
        <fullName evidence="5">Trypsin-like serine protease</fullName>
        <ecNumber evidence="5">3.4.21.-</ecNumber>
    </submittedName>
</protein>
<sequence>MRYLISLLLISFLLTSCAPSPRHSVSDQNPNGIIGGSIVAENDEIALHTVKLGITILADGVKLKSGSCTAVLIAPRVLLSAAHCFDKDRADAKVNISVIFNRNSEGLDKAIRYKAAHHIIHPKYFPEKKNRQNYDIAVVLLDEDIPSSFRPVPIVSDWYGVIKLGAPVTAAGYGATSKTGSSSPVLKRLDVKIDQANKEAIYTLRSPTNSFYFGDSGGPLFIKQGGRLHLCGIAISNLAVTKDDFHGWDKSLNLFSVQDFYKPYLVNGANL</sequence>
<dbReference type="InterPro" id="IPR018114">
    <property type="entry name" value="TRYPSIN_HIS"/>
</dbReference>
<evidence type="ECO:0000256" key="1">
    <source>
        <dbReference type="ARBA" id="ARBA00007664"/>
    </source>
</evidence>
<dbReference type="PANTHER" id="PTHR24276:SF98">
    <property type="entry name" value="FI18310P1-RELATED"/>
    <property type="match status" value="1"/>
</dbReference>
<name>A0ABY4CJY2_9BACT</name>
<dbReference type="PANTHER" id="PTHR24276">
    <property type="entry name" value="POLYSERASE-RELATED"/>
    <property type="match status" value="1"/>
</dbReference>
<keyword evidence="3" id="KW-0732">Signal</keyword>
<dbReference type="InterPro" id="IPR050430">
    <property type="entry name" value="Peptidase_S1"/>
</dbReference>
<dbReference type="InterPro" id="IPR009003">
    <property type="entry name" value="Peptidase_S1_PA"/>
</dbReference>
<proteinExistence type="inferred from homology"/>
<dbReference type="InterPro" id="IPR043504">
    <property type="entry name" value="Peptidase_S1_PA_chymotrypsin"/>
</dbReference>
<organism evidence="5 6">
    <name type="scientific">Bdellovibrio reynosensis</name>
    <dbReference type="NCBI Taxonomy" id="2835041"/>
    <lineage>
        <taxon>Bacteria</taxon>
        <taxon>Pseudomonadati</taxon>
        <taxon>Bdellovibrionota</taxon>
        <taxon>Bdellovibrionia</taxon>
        <taxon>Bdellovibrionales</taxon>
        <taxon>Pseudobdellovibrionaceae</taxon>
        <taxon>Bdellovibrio</taxon>
    </lineage>
</organism>
<dbReference type="SUPFAM" id="SSF50494">
    <property type="entry name" value="Trypsin-like serine proteases"/>
    <property type="match status" value="1"/>
</dbReference>
<reference evidence="5" key="1">
    <citation type="submission" date="2022-03" db="EMBL/GenBank/DDBJ databases">
        <title>Genome Identification and Characterization of new species Bdellovibrio reynosense LBG001 sp. nov. from a Mexico soil sample.</title>
        <authorList>
            <person name="Camilli A."/>
            <person name="Ajao Y."/>
            <person name="Guo X."/>
        </authorList>
    </citation>
    <scope>NUCLEOTIDE SEQUENCE</scope>
    <source>
        <strain evidence="5">LBG001</strain>
    </source>
</reference>
<dbReference type="SMART" id="SM00020">
    <property type="entry name" value="Tryp_SPc"/>
    <property type="match status" value="1"/>
</dbReference>
<gene>
    <name evidence="5" type="ORF">MNR06_06215</name>
</gene>
<evidence type="ECO:0000259" key="4">
    <source>
        <dbReference type="PROSITE" id="PS50240"/>
    </source>
</evidence>
<keyword evidence="6" id="KW-1185">Reference proteome</keyword>
<keyword evidence="5" id="KW-0378">Hydrolase</keyword>
<feature type="domain" description="Peptidase S1" evidence="4">
    <location>
        <begin position="33"/>
        <end position="248"/>
    </location>
</feature>
<dbReference type="GO" id="GO:0016787">
    <property type="term" value="F:hydrolase activity"/>
    <property type="evidence" value="ECO:0007669"/>
    <property type="project" value="UniProtKB-KW"/>
</dbReference>
<dbReference type="PROSITE" id="PS51257">
    <property type="entry name" value="PROKAR_LIPOPROTEIN"/>
    <property type="match status" value="1"/>
</dbReference>
<dbReference type="Proteomes" id="UP000830116">
    <property type="component" value="Chromosome"/>
</dbReference>
<dbReference type="PROSITE" id="PS00134">
    <property type="entry name" value="TRYPSIN_HIS"/>
    <property type="match status" value="1"/>
</dbReference>
<evidence type="ECO:0000313" key="5">
    <source>
        <dbReference type="EMBL" id="UOF02545.1"/>
    </source>
</evidence>
<feature type="signal peptide" evidence="3">
    <location>
        <begin position="1"/>
        <end position="18"/>
    </location>
</feature>
<evidence type="ECO:0000256" key="3">
    <source>
        <dbReference type="SAM" id="SignalP"/>
    </source>
</evidence>
<dbReference type="PROSITE" id="PS50240">
    <property type="entry name" value="TRYPSIN_DOM"/>
    <property type="match status" value="1"/>
</dbReference>
<comment type="similarity">
    <text evidence="1">Belongs to the peptidase S1 family.</text>
</comment>
<keyword evidence="2" id="KW-1015">Disulfide bond</keyword>
<dbReference type="EC" id="3.4.21.-" evidence="5"/>
<dbReference type="EMBL" id="CP093442">
    <property type="protein sequence ID" value="UOF02545.1"/>
    <property type="molecule type" value="Genomic_DNA"/>
</dbReference>
<dbReference type="Pfam" id="PF00089">
    <property type="entry name" value="Trypsin"/>
    <property type="match status" value="1"/>
</dbReference>
<dbReference type="InterPro" id="IPR001254">
    <property type="entry name" value="Trypsin_dom"/>
</dbReference>
<evidence type="ECO:0000256" key="2">
    <source>
        <dbReference type="ARBA" id="ARBA00023157"/>
    </source>
</evidence>
<dbReference type="Gene3D" id="2.40.10.10">
    <property type="entry name" value="Trypsin-like serine proteases"/>
    <property type="match status" value="1"/>
</dbReference>
<feature type="chain" id="PRO_5046603851" evidence="3">
    <location>
        <begin position="19"/>
        <end position="271"/>
    </location>
</feature>
<dbReference type="RefSeq" id="WP_243540169.1">
    <property type="nucleotide sequence ID" value="NZ_CP093442.1"/>
</dbReference>
<evidence type="ECO:0000313" key="6">
    <source>
        <dbReference type="Proteomes" id="UP000830116"/>
    </source>
</evidence>
<accession>A0ABY4CJY2</accession>
<dbReference type="PRINTS" id="PR00722">
    <property type="entry name" value="CHYMOTRYPSIN"/>
</dbReference>